<comment type="caution">
    <text evidence="2">The sequence shown here is derived from an EMBL/GenBank/DDBJ whole genome shotgun (WGS) entry which is preliminary data.</text>
</comment>
<sequence>MASRTSLTVNQAALAILENASRNSDALRMSHGTLRSWSPESDDDISLPHAKGSTGGQAPFDVQERHTWKPHEREILVQAALQHPPGVKPPVDWLLQQLGWDSLPDPKGKIREKVRVQFWNARGMIANGLDPLQVGVKKKLTVNRANRWVAWARRAFESFPNGEGTLDDVCAFLQADPNIAPLLDTRPYMNLRAIPTWRRSVSFGLKALRGLVNTGEARDGLALYRYNPQDAIVDTCGAGALKRRRQPAGLPFLGKRSKN</sequence>
<gene>
    <name evidence="2" type="primary">PLESTB002787</name>
    <name evidence="2" type="ORF">PLESTB_001729000</name>
</gene>
<protein>
    <submittedName>
        <fullName evidence="2">Uncharacterized protein</fullName>
    </submittedName>
</protein>
<proteinExistence type="predicted"/>
<dbReference type="Proteomes" id="UP001165080">
    <property type="component" value="Unassembled WGS sequence"/>
</dbReference>
<accession>A0A9W6BZL1</accession>
<name>A0A9W6BZL1_9CHLO</name>
<evidence type="ECO:0000313" key="3">
    <source>
        <dbReference type="Proteomes" id="UP001165080"/>
    </source>
</evidence>
<dbReference type="AlphaFoldDB" id="A0A9W6BZL1"/>
<evidence type="ECO:0000256" key="1">
    <source>
        <dbReference type="SAM" id="MobiDB-lite"/>
    </source>
</evidence>
<feature type="region of interest" description="Disordered" evidence="1">
    <location>
        <begin position="33"/>
        <end position="59"/>
    </location>
</feature>
<evidence type="ECO:0000313" key="2">
    <source>
        <dbReference type="EMBL" id="GLC61187.1"/>
    </source>
</evidence>
<organism evidence="2 3">
    <name type="scientific">Pleodorina starrii</name>
    <dbReference type="NCBI Taxonomy" id="330485"/>
    <lineage>
        <taxon>Eukaryota</taxon>
        <taxon>Viridiplantae</taxon>
        <taxon>Chlorophyta</taxon>
        <taxon>core chlorophytes</taxon>
        <taxon>Chlorophyceae</taxon>
        <taxon>CS clade</taxon>
        <taxon>Chlamydomonadales</taxon>
        <taxon>Volvocaceae</taxon>
        <taxon>Pleodorina</taxon>
    </lineage>
</organism>
<dbReference type="EMBL" id="BRXU01000043">
    <property type="protein sequence ID" value="GLC61187.1"/>
    <property type="molecule type" value="Genomic_DNA"/>
</dbReference>
<reference evidence="2 3" key="1">
    <citation type="journal article" date="2023" name="Commun. Biol.">
        <title>Reorganization of the ancestral sex-determining regions during the evolution of trioecy in Pleodorina starrii.</title>
        <authorList>
            <person name="Takahashi K."/>
            <person name="Suzuki S."/>
            <person name="Kawai-Toyooka H."/>
            <person name="Yamamoto K."/>
            <person name="Hamaji T."/>
            <person name="Ootsuki R."/>
            <person name="Yamaguchi H."/>
            <person name="Kawachi M."/>
            <person name="Higashiyama T."/>
            <person name="Nozaki H."/>
        </authorList>
    </citation>
    <scope>NUCLEOTIDE SEQUENCE [LARGE SCALE GENOMIC DNA]</scope>
    <source>
        <strain evidence="2 3">NIES-4479</strain>
    </source>
</reference>
<keyword evidence="3" id="KW-1185">Reference proteome</keyword>